<keyword evidence="2" id="KW-1185">Reference proteome</keyword>
<name>A0ACA9RAX8_9GLOM</name>
<organism evidence="1 2">
    <name type="scientific">Racocetra persica</name>
    <dbReference type="NCBI Taxonomy" id="160502"/>
    <lineage>
        <taxon>Eukaryota</taxon>
        <taxon>Fungi</taxon>
        <taxon>Fungi incertae sedis</taxon>
        <taxon>Mucoromycota</taxon>
        <taxon>Glomeromycotina</taxon>
        <taxon>Glomeromycetes</taxon>
        <taxon>Diversisporales</taxon>
        <taxon>Gigasporaceae</taxon>
        <taxon>Racocetra</taxon>
    </lineage>
</organism>
<accession>A0ACA9RAX8</accession>
<dbReference type="Proteomes" id="UP000789920">
    <property type="component" value="Unassembled WGS sequence"/>
</dbReference>
<dbReference type="EMBL" id="CAJVQC010047670">
    <property type="protein sequence ID" value="CAG8785101.1"/>
    <property type="molecule type" value="Genomic_DNA"/>
</dbReference>
<gene>
    <name evidence="1" type="ORF">RPERSI_LOCUS18167</name>
</gene>
<reference evidence="1" key="1">
    <citation type="submission" date="2021-06" db="EMBL/GenBank/DDBJ databases">
        <authorList>
            <person name="Kallberg Y."/>
            <person name="Tangrot J."/>
            <person name="Rosling A."/>
        </authorList>
    </citation>
    <scope>NUCLEOTIDE SEQUENCE</scope>
    <source>
        <strain evidence="1">MA461A</strain>
    </source>
</reference>
<proteinExistence type="predicted"/>
<evidence type="ECO:0000313" key="2">
    <source>
        <dbReference type="Proteomes" id="UP000789920"/>
    </source>
</evidence>
<evidence type="ECO:0000313" key="1">
    <source>
        <dbReference type="EMBL" id="CAG8785101.1"/>
    </source>
</evidence>
<sequence>DNLSQSYLMKYGRVLMTQGNNLTKAGNRATTSTGGGEMGWSSLS</sequence>
<feature type="non-terminal residue" evidence="1">
    <location>
        <position position="1"/>
    </location>
</feature>
<comment type="caution">
    <text evidence="1">The sequence shown here is derived from an EMBL/GenBank/DDBJ whole genome shotgun (WGS) entry which is preliminary data.</text>
</comment>
<protein>
    <submittedName>
        <fullName evidence="1">6452_t:CDS:1</fullName>
    </submittedName>
</protein>